<dbReference type="GO" id="GO:0005829">
    <property type="term" value="C:cytosol"/>
    <property type="evidence" value="ECO:0007669"/>
    <property type="project" value="TreeGrafter"/>
</dbReference>
<keyword evidence="5 9" id="KW-0456">Lyase</keyword>
<feature type="modified residue" description="N6-(pyridoxal phosphate)lysine" evidence="8">
    <location>
        <position position="78"/>
    </location>
</feature>
<comment type="caution">
    <text evidence="10">The sequence shown here is derived from an EMBL/GenBank/DDBJ whole genome shotgun (WGS) entry which is preliminary data.</text>
</comment>
<dbReference type="InterPro" id="IPR021115">
    <property type="entry name" value="Pyridoxal-P_BS"/>
</dbReference>
<dbReference type="GO" id="GO:0030170">
    <property type="term" value="F:pyridoxal phosphate binding"/>
    <property type="evidence" value="ECO:0007669"/>
    <property type="project" value="InterPro"/>
</dbReference>
<evidence type="ECO:0000256" key="7">
    <source>
        <dbReference type="ARBA" id="ARBA00048868"/>
    </source>
</evidence>
<comment type="catalytic activity">
    <reaction evidence="7">
        <text>L-glutamate + H(+) = 4-aminobutanoate + CO2</text>
        <dbReference type="Rhea" id="RHEA:17785"/>
        <dbReference type="ChEBI" id="CHEBI:15378"/>
        <dbReference type="ChEBI" id="CHEBI:16526"/>
        <dbReference type="ChEBI" id="CHEBI:29985"/>
        <dbReference type="ChEBI" id="CHEBI:59888"/>
        <dbReference type="EC" id="4.1.1.15"/>
    </reaction>
</comment>
<comment type="function">
    <text evidence="6">Converts glutamate to gamma-aminobutyrate (GABA), consuming one intracellular proton in the reaction. The gad system helps to maintain a near-neutral intracellular pH when cells are exposed to extremely acidic conditions. The ability to survive transit through the acidic conditions of the stomach is essential for successful colonization of the mammalian host by commensal and pathogenic bacteria.</text>
</comment>
<dbReference type="PANTHER" id="PTHR43321:SF3">
    <property type="entry name" value="GLUTAMATE DECARBOXYLASE"/>
    <property type="match status" value="1"/>
</dbReference>
<comment type="cofactor">
    <cofactor evidence="1 8 9">
        <name>pyridoxal 5'-phosphate</name>
        <dbReference type="ChEBI" id="CHEBI:597326"/>
    </cofactor>
</comment>
<dbReference type="InterPro" id="IPR010107">
    <property type="entry name" value="Glutamate_decarboxylase"/>
</dbReference>
<dbReference type="PROSITE" id="PS00392">
    <property type="entry name" value="DDC_GAD_HDC_YDC"/>
    <property type="match status" value="1"/>
</dbReference>
<evidence type="ECO:0000256" key="4">
    <source>
        <dbReference type="ARBA" id="ARBA00022898"/>
    </source>
</evidence>
<accession>A0A8J4PLN1</accession>
<dbReference type="Proteomes" id="UP000695562">
    <property type="component" value="Unassembled WGS sequence"/>
</dbReference>
<evidence type="ECO:0000256" key="8">
    <source>
        <dbReference type="PIRSR" id="PIRSR602129-50"/>
    </source>
</evidence>
<organism evidence="10 11">
    <name type="scientific">Polysphondylium violaceum</name>
    <dbReference type="NCBI Taxonomy" id="133409"/>
    <lineage>
        <taxon>Eukaryota</taxon>
        <taxon>Amoebozoa</taxon>
        <taxon>Evosea</taxon>
        <taxon>Eumycetozoa</taxon>
        <taxon>Dictyostelia</taxon>
        <taxon>Dictyosteliales</taxon>
        <taxon>Dictyosteliaceae</taxon>
        <taxon>Polysphondylium</taxon>
    </lineage>
</organism>
<gene>
    <name evidence="10" type="ORF">CYY_009433</name>
</gene>
<dbReference type="SUPFAM" id="SSF53383">
    <property type="entry name" value="PLP-dependent transferases"/>
    <property type="match status" value="1"/>
</dbReference>
<evidence type="ECO:0000256" key="5">
    <source>
        <dbReference type="ARBA" id="ARBA00023239"/>
    </source>
</evidence>
<dbReference type="Gene3D" id="3.40.640.10">
    <property type="entry name" value="Type I PLP-dependent aspartate aminotransferase-like (Major domain)"/>
    <property type="match status" value="1"/>
</dbReference>
<reference evidence="10" key="1">
    <citation type="submission" date="2020-01" db="EMBL/GenBank/DDBJ databases">
        <title>Development of genomics and gene disruption for Polysphondylium violaceum indicates a role for the polyketide synthase stlB in stalk morphogenesis.</title>
        <authorList>
            <person name="Narita B."/>
            <person name="Kawabe Y."/>
            <person name="Kin K."/>
            <person name="Saito T."/>
            <person name="Gibbs R."/>
            <person name="Kuspa A."/>
            <person name="Muzny D."/>
            <person name="Queller D."/>
            <person name="Richards S."/>
            <person name="Strassman J."/>
            <person name="Sucgang R."/>
            <person name="Worley K."/>
            <person name="Schaap P."/>
        </authorList>
    </citation>
    <scope>NUCLEOTIDE SEQUENCE</scope>
    <source>
        <strain evidence="10">QSvi11</strain>
    </source>
</reference>
<evidence type="ECO:0000313" key="11">
    <source>
        <dbReference type="Proteomes" id="UP000695562"/>
    </source>
</evidence>
<proteinExistence type="inferred from homology"/>
<evidence type="ECO:0000256" key="9">
    <source>
        <dbReference type="RuleBase" id="RU000382"/>
    </source>
</evidence>
<dbReference type="InterPro" id="IPR015421">
    <property type="entry name" value="PyrdxlP-dep_Trfase_major"/>
</dbReference>
<comment type="similarity">
    <text evidence="2 9">Belongs to the group II decarboxylase family.</text>
</comment>
<protein>
    <recommendedName>
        <fullName evidence="3">glutamate decarboxylase</fullName>
        <ecNumber evidence="3">4.1.1.15</ecNumber>
    </recommendedName>
</protein>
<dbReference type="EMBL" id="AJWJ01000707">
    <property type="protein sequence ID" value="KAF2069248.1"/>
    <property type="molecule type" value="Genomic_DNA"/>
</dbReference>
<dbReference type="InterPro" id="IPR002129">
    <property type="entry name" value="PyrdxlP-dep_de-COase"/>
</dbReference>
<evidence type="ECO:0000313" key="10">
    <source>
        <dbReference type="EMBL" id="KAF2069248.1"/>
    </source>
</evidence>
<name>A0A8J4PLN1_9MYCE</name>
<dbReference type="AlphaFoldDB" id="A0A8J4PLN1"/>
<evidence type="ECO:0000256" key="1">
    <source>
        <dbReference type="ARBA" id="ARBA00001933"/>
    </source>
</evidence>
<evidence type="ECO:0000256" key="2">
    <source>
        <dbReference type="ARBA" id="ARBA00009533"/>
    </source>
</evidence>
<evidence type="ECO:0000256" key="3">
    <source>
        <dbReference type="ARBA" id="ARBA00012421"/>
    </source>
</evidence>
<evidence type="ECO:0000256" key="6">
    <source>
        <dbReference type="ARBA" id="ARBA00024984"/>
    </source>
</evidence>
<dbReference type="GO" id="GO:0004351">
    <property type="term" value="F:glutamate decarboxylase activity"/>
    <property type="evidence" value="ECO:0007669"/>
    <property type="project" value="UniProtKB-EC"/>
</dbReference>
<dbReference type="OrthoDB" id="5152799at2759"/>
<sequence>MEEGCLLQSRGNTQAHIQYEDRQAISDALDQYEKETGIDIPIHVDAASGGFVAPFLQPDFVWDFRLQRVKSINASGYKYGLAPLGCGWIVWREKKDLPPDLFFIVNCLGGNMPTFSLNFSRPGGQIIAQYYNFLSHGLTSYRAIHQVLLKPYIDHFAIHPIV</sequence>
<dbReference type="InterPro" id="IPR015424">
    <property type="entry name" value="PyrdxlP-dep_Trfase"/>
</dbReference>
<keyword evidence="4 8" id="KW-0663">Pyridoxal phosphate</keyword>
<dbReference type="GO" id="GO:0006538">
    <property type="term" value="P:L-glutamate catabolic process"/>
    <property type="evidence" value="ECO:0007669"/>
    <property type="project" value="TreeGrafter"/>
</dbReference>
<dbReference type="PANTHER" id="PTHR43321">
    <property type="entry name" value="GLUTAMATE DECARBOXYLASE"/>
    <property type="match status" value="1"/>
</dbReference>
<keyword evidence="11" id="KW-1185">Reference proteome</keyword>
<dbReference type="EC" id="4.1.1.15" evidence="3"/>
<dbReference type="Pfam" id="PF00282">
    <property type="entry name" value="Pyridoxal_deC"/>
    <property type="match status" value="1"/>
</dbReference>